<dbReference type="PANTHER" id="PTHR43065:SF46">
    <property type="entry name" value="C4-DICARBOXYLATE TRANSPORT SENSOR PROTEIN DCTB"/>
    <property type="match status" value="1"/>
</dbReference>
<comment type="caution">
    <text evidence="12">The sequence shown here is derived from an EMBL/GenBank/DDBJ whole genome shotgun (WGS) entry which is preliminary data.</text>
</comment>
<evidence type="ECO:0000259" key="11">
    <source>
        <dbReference type="PROSITE" id="PS50109"/>
    </source>
</evidence>
<keyword evidence="4" id="KW-0808">Transferase</keyword>
<dbReference type="EC" id="2.7.13.3" evidence="2"/>
<keyword evidence="14" id="KW-1185">Reference proteome</keyword>
<evidence type="ECO:0000313" key="14">
    <source>
        <dbReference type="Proteomes" id="UP000461010"/>
    </source>
</evidence>
<keyword evidence="8" id="KW-0902">Two-component regulatory system</keyword>
<accession>A0A6L4WW66</accession>
<dbReference type="AlphaFoldDB" id="A0A6L4WW66"/>
<dbReference type="EMBL" id="WFKK01000002">
    <property type="protein sequence ID" value="KAB7890992.1"/>
    <property type="molecule type" value="Genomic_DNA"/>
</dbReference>
<keyword evidence="10" id="KW-1133">Transmembrane helix</keyword>
<evidence type="ECO:0000256" key="5">
    <source>
        <dbReference type="ARBA" id="ARBA00022741"/>
    </source>
</evidence>
<dbReference type="PANTHER" id="PTHR43065">
    <property type="entry name" value="SENSOR HISTIDINE KINASE"/>
    <property type="match status" value="1"/>
</dbReference>
<dbReference type="InterPro" id="IPR005467">
    <property type="entry name" value="His_kinase_dom"/>
</dbReference>
<dbReference type="PRINTS" id="PR00344">
    <property type="entry name" value="BCTRLSENSOR"/>
</dbReference>
<keyword evidence="10" id="KW-0812">Transmembrane</keyword>
<dbReference type="Pfam" id="PF02518">
    <property type="entry name" value="HATPase_c"/>
    <property type="match status" value="1"/>
</dbReference>
<dbReference type="InterPro" id="IPR036890">
    <property type="entry name" value="HATPase_C_sf"/>
</dbReference>
<dbReference type="CDD" id="cd00082">
    <property type="entry name" value="HisKA"/>
    <property type="match status" value="1"/>
</dbReference>
<dbReference type="GO" id="GO:0000155">
    <property type="term" value="F:phosphorelay sensor kinase activity"/>
    <property type="evidence" value="ECO:0007669"/>
    <property type="project" value="InterPro"/>
</dbReference>
<evidence type="ECO:0000256" key="9">
    <source>
        <dbReference type="SAM" id="Coils"/>
    </source>
</evidence>
<evidence type="ECO:0000256" key="6">
    <source>
        <dbReference type="ARBA" id="ARBA00022777"/>
    </source>
</evidence>
<evidence type="ECO:0000313" key="12">
    <source>
        <dbReference type="EMBL" id="KAB7890992.1"/>
    </source>
</evidence>
<gene>
    <name evidence="13" type="ORF">GBG18_00810</name>
    <name evidence="12" type="ORF">GBG19_01100</name>
</gene>
<evidence type="ECO:0000256" key="8">
    <source>
        <dbReference type="ARBA" id="ARBA00023012"/>
    </source>
</evidence>
<evidence type="ECO:0000256" key="4">
    <source>
        <dbReference type="ARBA" id="ARBA00022679"/>
    </source>
</evidence>
<comment type="catalytic activity">
    <reaction evidence="1">
        <text>ATP + protein L-histidine = ADP + protein N-phospho-L-histidine.</text>
        <dbReference type="EC" id="2.7.13.3"/>
    </reaction>
</comment>
<dbReference type="SUPFAM" id="SSF55874">
    <property type="entry name" value="ATPase domain of HSP90 chaperone/DNA topoisomerase II/histidine kinase"/>
    <property type="match status" value="1"/>
</dbReference>
<evidence type="ECO:0000256" key="2">
    <source>
        <dbReference type="ARBA" id="ARBA00012438"/>
    </source>
</evidence>
<keyword evidence="3" id="KW-0597">Phosphoprotein</keyword>
<dbReference type="SUPFAM" id="SSF47384">
    <property type="entry name" value="Homodimeric domain of signal transducing histidine kinase"/>
    <property type="match status" value="1"/>
</dbReference>
<keyword evidence="6" id="KW-0418">Kinase</keyword>
<feature type="transmembrane region" description="Helical" evidence="10">
    <location>
        <begin position="49"/>
        <end position="68"/>
    </location>
</feature>
<sequence>MIDKLNIKKEFLILVFISIISWLLLSEVDAFEYILNYLETHEDYELDELLLLIVIIGILSIFFTFRRVSEASRINKQLENINQKLKEEIENQISQRHKKEQLLIEQSKLASLGEMIGNIAHQWRQPLNALGLVSQNIYFSYKAGELNDEFMDSSIEKINLLNQNMSKTIDDFRNFFKSNKEIEVFDLSTSVNNALSLVEASYKHSNIEIINNSSKKIEVYGFVNEFSQTLLNILNNAKDAFTNKNIEKSTVEILTGFDGDYGFVMIKDNAGGIPSNIINKIFDPYFTTKEEGKGTGIGLYMAKIIIEQNMKGSIKVKNIDNKAEFLIKIPLYKNISS</sequence>
<keyword evidence="10" id="KW-0472">Membrane</keyword>
<dbReference type="Gene3D" id="3.30.565.10">
    <property type="entry name" value="Histidine kinase-like ATPase, C-terminal domain"/>
    <property type="match status" value="1"/>
</dbReference>
<dbReference type="EMBL" id="WFKJ01000002">
    <property type="protein sequence ID" value="KAB7892716.1"/>
    <property type="molecule type" value="Genomic_DNA"/>
</dbReference>
<feature type="domain" description="Histidine kinase" evidence="11">
    <location>
        <begin position="118"/>
        <end position="333"/>
    </location>
</feature>
<evidence type="ECO:0000256" key="7">
    <source>
        <dbReference type="ARBA" id="ARBA00022840"/>
    </source>
</evidence>
<dbReference type="RefSeq" id="WP_152187487.1">
    <property type="nucleotide sequence ID" value="NZ_WFKJ01000002.1"/>
</dbReference>
<evidence type="ECO:0000256" key="3">
    <source>
        <dbReference type="ARBA" id="ARBA00022553"/>
    </source>
</evidence>
<evidence type="ECO:0000313" key="13">
    <source>
        <dbReference type="EMBL" id="KAB7892716.1"/>
    </source>
</evidence>
<evidence type="ECO:0000313" key="15">
    <source>
        <dbReference type="Proteomes" id="UP000472839"/>
    </source>
</evidence>
<reference evidence="14 15" key="1">
    <citation type="submission" date="2019-10" db="EMBL/GenBank/DDBJ databases">
        <title>Poseidonibacter ostreae sp. nov., isolated from the gut of the Ostrea denselamellosa.</title>
        <authorList>
            <person name="Choi A."/>
        </authorList>
    </citation>
    <scope>NUCLEOTIDE SEQUENCE [LARGE SCALE GENOMIC DNA]</scope>
    <source>
        <strain evidence="12 15">SJOD-M-33</strain>
        <strain evidence="13 14">SJOD-M-5</strain>
    </source>
</reference>
<dbReference type="InterPro" id="IPR003594">
    <property type="entry name" value="HATPase_dom"/>
</dbReference>
<dbReference type="Proteomes" id="UP000461010">
    <property type="component" value="Unassembled WGS sequence"/>
</dbReference>
<dbReference type="PROSITE" id="PS50109">
    <property type="entry name" value="HIS_KIN"/>
    <property type="match status" value="1"/>
</dbReference>
<dbReference type="InterPro" id="IPR003661">
    <property type="entry name" value="HisK_dim/P_dom"/>
</dbReference>
<dbReference type="Gene3D" id="1.10.287.130">
    <property type="match status" value="1"/>
</dbReference>
<evidence type="ECO:0000256" key="1">
    <source>
        <dbReference type="ARBA" id="ARBA00000085"/>
    </source>
</evidence>
<feature type="coiled-coil region" evidence="9">
    <location>
        <begin position="68"/>
        <end position="102"/>
    </location>
</feature>
<dbReference type="InterPro" id="IPR036097">
    <property type="entry name" value="HisK_dim/P_sf"/>
</dbReference>
<dbReference type="GO" id="GO:0005524">
    <property type="term" value="F:ATP binding"/>
    <property type="evidence" value="ECO:0007669"/>
    <property type="project" value="UniProtKB-KW"/>
</dbReference>
<keyword evidence="7" id="KW-0067">ATP-binding</keyword>
<keyword evidence="5" id="KW-0547">Nucleotide-binding</keyword>
<organism evidence="12 15">
    <name type="scientific">Poseidonibacter ostreae</name>
    <dbReference type="NCBI Taxonomy" id="2654171"/>
    <lineage>
        <taxon>Bacteria</taxon>
        <taxon>Pseudomonadati</taxon>
        <taxon>Campylobacterota</taxon>
        <taxon>Epsilonproteobacteria</taxon>
        <taxon>Campylobacterales</taxon>
        <taxon>Arcobacteraceae</taxon>
        <taxon>Poseidonibacter</taxon>
    </lineage>
</organism>
<dbReference type="SMART" id="SM00387">
    <property type="entry name" value="HATPase_c"/>
    <property type="match status" value="1"/>
</dbReference>
<name>A0A6L4WW66_9BACT</name>
<proteinExistence type="predicted"/>
<dbReference type="InterPro" id="IPR004358">
    <property type="entry name" value="Sig_transdc_His_kin-like_C"/>
</dbReference>
<keyword evidence="9" id="KW-0175">Coiled coil</keyword>
<protein>
    <recommendedName>
        <fullName evidence="2">histidine kinase</fullName>
        <ecNumber evidence="2">2.7.13.3</ecNumber>
    </recommendedName>
</protein>
<dbReference type="Proteomes" id="UP000472839">
    <property type="component" value="Unassembled WGS sequence"/>
</dbReference>
<evidence type="ECO:0000256" key="10">
    <source>
        <dbReference type="SAM" id="Phobius"/>
    </source>
</evidence>